<dbReference type="SUPFAM" id="SSF49899">
    <property type="entry name" value="Concanavalin A-like lectins/glucanases"/>
    <property type="match status" value="1"/>
</dbReference>
<keyword evidence="8" id="KW-0645">Protease</keyword>
<comment type="subcellular location">
    <subcellularLocation>
        <location evidence="1">Membrane</location>
        <topology evidence="1">Single-pass type I membrane protein</topology>
    </subcellularLocation>
</comment>
<dbReference type="PANTHER" id="PTHR13055">
    <property type="entry name" value="TUMOR ENDOTHELIAL MARKER 7 RELATED"/>
    <property type="match status" value="1"/>
</dbReference>
<dbReference type="GO" id="GO:0016020">
    <property type="term" value="C:membrane"/>
    <property type="evidence" value="ECO:0007669"/>
    <property type="project" value="UniProtKB-SubCell"/>
</dbReference>
<protein>
    <submittedName>
        <fullName evidence="8">Carboxypeptidase regulatory-like domain-containing protein</fullName>
    </submittedName>
</protein>
<dbReference type="SMART" id="SM00560">
    <property type="entry name" value="LamGL"/>
    <property type="match status" value="1"/>
</dbReference>
<gene>
    <name evidence="8" type="ORF">GA0070621_0027</name>
</gene>
<keyword evidence="5" id="KW-1015">Disulfide bond</keyword>
<feature type="compositionally biased region" description="Basic and acidic residues" evidence="6">
    <location>
        <begin position="257"/>
        <end position="270"/>
    </location>
</feature>
<sequence>MADWRSPARVPRARSGSLRRWLAVTLAAATTATTLGVATTPAAASVPNKNTCVDEQPDAAAARRMLAVCGRRVEDLSARTEWSQTFVNADGSQTLEQTIEPTRVRKGNSWVPVDTTLKLTPEGVVPKATVLPVVFSAKGDGPFARLRDGSRELALSWPGALPTPVLNGSTATYRDVLPGVDLQVTARALGFSEVLVVRTREAAANPKLQSLRFGIQTKGVTVGTASGGGLAARDSKGGPVFAAPAPLMWDSSNAEGKAGKAVEQDKRERSVAPQRKPAAAETPAAAGRAADVAPGKDAAPEHARRAVMPVRVDGDTMTLLPDKAMLADQGAKLPIYIDPSWTGGISGNAWTSVWSKYKSSSFWQDASALNNGSTYGSAGAGRTQDCSGCADHIIRSMFRMNTATVAGKHILSAQFRVEQKWSWTCSPKSNAKLWMTGAISTSTTWNNQPTWYSSYTSQTLGNRKYGAVHGCLGTGTIEFNVTSMVAHAAENKWSTLTVGLRAVDEGTKDQWKRFTHTSPKLAITYNTDPNAPSDRKSDGKACATGTARPYVLTTTPILAAKQSDPDTAQQSLTTYFYWWPVGGSRNETDKVSQAAGNPSTVSKAIPSGKLIDGTSYVWQARTWDGSHYGPWSGTCEFTVDATPPPPPASVTSTSYTSDGVPRGGVGLPGTFNIAPPTVRPHEVKEYAYSLDSGVLTDADTVPARTTDYGASVTLAPLHDGVNKLYVWSKDHAGRFSTSVPYTFSVRAGSGPAAEWTFEGTGTTAADVSGHGNTLTLGTGASRVAGRSGVGTALSLNGSAAATKSGTLNTPHPDTGVSTPIRTDSSFTVAAWVKIDSTAGTGLQTVVSASGSRMSAYHLGYLGSSQRWRFTMAAADTDNAGLYSVLSDAAPTAGKWTHLAGVYDAATKKMTLYVNGVAQTTTATLSGGFDATSEFAVGRRRWNGSNDSYFTGTVDDVRFYNFIETPANLAKLVLPLPPKITFPNGASVTAGGQLTVKFDAGGDINITKFKYSADNTGLGSTVNATSAGGTATVTINVGNTTGERLVYAAAVDDGNRVSLTRQNTFTVNPAASLSGTVWDPYWMPQAGAVVRLQPGGYQATSGADGSYALANFPTGSYTITATVGGRCGPAFSGPIEIDGQGLTFDIFMSAFSDDLGHTCTEQTTAFTAASTALPLTGDDAVTTVSLPFAFPFYGGAYRSAWVDTNGLLSFTDPGGSHPYTGGGQLPPSAASNAVLAPFWDDLVVDASASVRTATTGTGAGQRFVVEWRNVHRKGNTSQRLSFEAILAPDGTVTTNYDQLDNDAEKGSSAIVGIEAPAGQDRLFYSVNEPVLANTRAITFVRPDVAGGLEVHNLTGTLTDAAGAPVVGATVTLDPSGLSATTGAGGAYSFTGLVADSYNVSVKLAGRCGAVVRSQVELSADTVRDLRLGPDYGGLGYACTTGPSAFVAAANVLALTGDDAATSVTMPFPVQFHGESYTSGWVHTNGLVNFGSVHGAVDAWANPTMPTAAAPNAVVAPFWDDFEVDAAASVRTQTFGTAPNRYFVIEWRNVGFRPYNTERLTFEVIFHEDGRIAFHYGAMSSPTQTGAGATVGLENASGTVAALYSFQEAVLTANSSITYTPAPVGTVKGVLTTAVTGGPYAGATVTLNPGNRSTTTGADGSYQFTGVPVGEYTVAASTGDNRCVGQSAKEIINHPGGTSGVDLSVMVDGDEFGYKCTTGAQTYIPGDVVEGWSGDDTVWQKNPPFPVKLYGESYTSAWISANGLITFKDPAYFGWIGAQPGTIPSPAKEGSPNATVYVHWNDWVVDSQARIATKISGTAPNRQWVVEWRNVHYWGDTNTRTSFEAIFNEGGDITLAYTNIDPAKPVLRGSGGTIGIENADGSIAFQYLHRETWLATGQGITFKPNPPGQGSVAGTVTCQGTPVAGATVTVADLTATTAANGTYQISNVPAGSWAVIATATSGACKGSDVRQVVVGTNTQATVDYGLGATPTGGGYTLAEQSVPYIPADSTVLPLTGDDAYTSVALPFPVKLYGQTYNTGWVDINGLVSFIDPQVPSPDAWPIPSPASPEEPNAALYPFWHDWVVDSKASVRTTVRGSAPNRQFVIEWRNVHSYEDPLTRVTFQAILDEAGGYSFAYTDNDGTFLERGGGATIGIENADGTSAIQYTYRQPVLRPGLGLRFNPPTP</sequence>
<dbReference type="InterPro" id="IPR008969">
    <property type="entry name" value="CarboxyPept-like_regulatory"/>
</dbReference>
<keyword evidence="3" id="KW-0732">Signal</keyword>
<keyword evidence="8" id="KW-0121">Carboxypeptidase</keyword>
<reference evidence="8 9" key="1">
    <citation type="submission" date="2016-06" db="EMBL/GenBank/DDBJ databases">
        <authorList>
            <person name="Kjaerup R.B."/>
            <person name="Dalgaard T.S."/>
            <person name="Juul-Madsen H.R."/>
        </authorList>
    </citation>
    <scope>NUCLEOTIDE SEQUENCE [LARGE SCALE GENOMIC DNA]</scope>
    <source>
        <strain evidence="8 9">DSM 45248</strain>
    </source>
</reference>
<proteinExistence type="predicted"/>
<dbReference type="GO" id="GO:0030246">
    <property type="term" value="F:carbohydrate binding"/>
    <property type="evidence" value="ECO:0007669"/>
    <property type="project" value="InterPro"/>
</dbReference>
<dbReference type="GO" id="GO:0004180">
    <property type="term" value="F:carboxypeptidase activity"/>
    <property type="evidence" value="ECO:0007669"/>
    <property type="project" value="UniProtKB-KW"/>
</dbReference>
<accession>A0A1A8YZE9</accession>
<keyword evidence="4" id="KW-0472">Membrane</keyword>
<dbReference type="InterPro" id="IPR006558">
    <property type="entry name" value="LamG-like"/>
</dbReference>
<evidence type="ECO:0000313" key="9">
    <source>
        <dbReference type="Proteomes" id="UP000198765"/>
    </source>
</evidence>
<keyword evidence="9" id="KW-1185">Reference proteome</keyword>
<dbReference type="SUPFAM" id="SSF49452">
    <property type="entry name" value="Starch-binding domain-like"/>
    <property type="match status" value="3"/>
</dbReference>
<dbReference type="PATRIC" id="fig|299146.4.peg.26"/>
<dbReference type="Pfam" id="PF13385">
    <property type="entry name" value="Laminin_G_3"/>
    <property type="match status" value="1"/>
</dbReference>
<evidence type="ECO:0000256" key="1">
    <source>
        <dbReference type="ARBA" id="ARBA00004479"/>
    </source>
</evidence>
<feature type="compositionally biased region" description="Low complexity" evidence="6">
    <location>
        <begin position="279"/>
        <end position="293"/>
    </location>
</feature>
<name>A0A1A8YZE9_9ACTN</name>
<evidence type="ECO:0000259" key="7">
    <source>
        <dbReference type="SMART" id="SM00560"/>
    </source>
</evidence>
<feature type="region of interest" description="Disordered" evidence="6">
    <location>
        <begin position="246"/>
        <end position="305"/>
    </location>
</feature>
<evidence type="ECO:0000256" key="2">
    <source>
        <dbReference type="ARBA" id="ARBA00022692"/>
    </source>
</evidence>
<dbReference type="InterPro" id="IPR013320">
    <property type="entry name" value="ConA-like_dom_sf"/>
</dbReference>
<feature type="domain" description="LamG-like jellyroll fold" evidence="7">
    <location>
        <begin position="824"/>
        <end position="966"/>
    </location>
</feature>
<dbReference type="InterPro" id="IPR013784">
    <property type="entry name" value="Carb-bd-like_fold"/>
</dbReference>
<dbReference type="Gene3D" id="2.60.120.200">
    <property type="match status" value="1"/>
</dbReference>
<keyword evidence="8" id="KW-0378">Hydrolase</keyword>
<dbReference type="Pfam" id="PF13620">
    <property type="entry name" value="CarboxypepD_reg"/>
    <property type="match status" value="2"/>
</dbReference>
<evidence type="ECO:0000256" key="6">
    <source>
        <dbReference type="SAM" id="MobiDB-lite"/>
    </source>
</evidence>
<dbReference type="PANTHER" id="PTHR13055:SF12">
    <property type="entry name" value="LD40707P"/>
    <property type="match status" value="1"/>
</dbReference>
<dbReference type="InterPro" id="IPR031152">
    <property type="entry name" value="PLXDC"/>
</dbReference>
<evidence type="ECO:0000256" key="3">
    <source>
        <dbReference type="ARBA" id="ARBA00022729"/>
    </source>
</evidence>
<evidence type="ECO:0000256" key="5">
    <source>
        <dbReference type="ARBA" id="ARBA00023157"/>
    </source>
</evidence>
<keyword evidence="4" id="KW-1133">Transmembrane helix</keyword>
<organism evidence="8 9">
    <name type="scientific">Micromonospora narathiwatensis</name>
    <dbReference type="NCBI Taxonomy" id="299146"/>
    <lineage>
        <taxon>Bacteria</taxon>
        <taxon>Bacillati</taxon>
        <taxon>Actinomycetota</taxon>
        <taxon>Actinomycetes</taxon>
        <taxon>Micromonosporales</taxon>
        <taxon>Micromonosporaceae</taxon>
        <taxon>Micromonospora</taxon>
    </lineage>
</organism>
<evidence type="ECO:0000313" key="8">
    <source>
        <dbReference type="EMBL" id="SBT37088.1"/>
    </source>
</evidence>
<dbReference type="Proteomes" id="UP000198765">
    <property type="component" value="Chromosome I"/>
</dbReference>
<dbReference type="Gene3D" id="2.60.40.1120">
    <property type="entry name" value="Carboxypeptidase-like, regulatory domain"/>
    <property type="match status" value="4"/>
</dbReference>
<keyword evidence="2" id="KW-0812">Transmembrane</keyword>
<dbReference type="SUPFAM" id="SSF49464">
    <property type="entry name" value="Carboxypeptidase regulatory domain-like"/>
    <property type="match status" value="1"/>
</dbReference>
<dbReference type="EMBL" id="LT594324">
    <property type="protein sequence ID" value="SBT37088.1"/>
    <property type="molecule type" value="Genomic_DNA"/>
</dbReference>
<evidence type="ECO:0000256" key="4">
    <source>
        <dbReference type="ARBA" id="ARBA00022989"/>
    </source>
</evidence>